<keyword evidence="14" id="KW-1185">Reference proteome</keyword>
<dbReference type="Gene3D" id="3.30.230.20">
    <property type="entry name" value="lpxc deacetylase, domain 1"/>
    <property type="match status" value="1"/>
</dbReference>
<dbReference type="SUPFAM" id="SSF54211">
    <property type="entry name" value="Ribosomal protein S5 domain 2-like"/>
    <property type="match status" value="2"/>
</dbReference>
<evidence type="ECO:0000256" key="7">
    <source>
        <dbReference type="ARBA" id="ARBA00022723"/>
    </source>
</evidence>
<dbReference type="InterPro" id="IPR004463">
    <property type="entry name" value="UDP-acyl_GlcNac_deAcase"/>
</dbReference>
<keyword evidence="10 12" id="KW-0443">Lipid metabolism</keyword>
<evidence type="ECO:0000313" key="13">
    <source>
        <dbReference type="EMBL" id="SCY70306.1"/>
    </source>
</evidence>
<evidence type="ECO:0000256" key="5">
    <source>
        <dbReference type="ARBA" id="ARBA00022516"/>
    </source>
</evidence>
<dbReference type="GO" id="GO:0009245">
    <property type="term" value="P:lipid A biosynthetic process"/>
    <property type="evidence" value="ECO:0007669"/>
    <property type="project" value="UniProtKB-UniRule"/>
</dbReference>
<comment type="similarity">
    <text evidence="12">Belongs to the LpxC family.</text>
</comment>
<feature type="binding site" evidence="12">
    <location>
        <position position="120"/>
    </location>
    <ligand>
        <name>Zn(2+)</name>
        <dbReference type="ChEBI" id="CHEBI:29105"/>
    </ligand>
</feature>
<keyword evidence="6 12" id="KW-0441">Lipid A biosynthesis</keyword>
<dbReference type="InterPro" id="IPR015870">
    <property type="entry name" value="UDP-acyl_N-AcGlcN_deAcase_N"/>
</dbReference>
<dbReference type="InterPro" id="IPR011334">
    <property type="entry name" value="UDP-acyl_GlcNac_deAcase_C"/>
</dbReference>
<evidence type="ECO:0000256" key="6">
    <source>
        <dbReference type="ARBA" id="ARBA00022556"/>
    </source>
</evidence>
<dbReference type="HAMAP" id="MF_00388">
    <property type="entry name" value="LpxC"/>
    <property type="match status" value="1"/>
</dbReference>
<comment type="catalytic activity">
    <reaction evidence="11 12">
        <text>a UDP-3-O-[(3R)-3-hydroxyacyl]-N-acetyl-alpha-D-glucosamine + H2O = a UDP-3-O-[(3R)-3-hydroxyacyl]-alpha-D-glucosamine + acetate</text>
        <dbReference type="Rhea" id="RHEA:67816"/>
        <dbReference type="ChEBI" id="CHEBI:15377"/>
        <dbReference type="ChEBI" id="CHEBI:30089"/>
        <dbReference type="ChEBI" id="CHEBI:137740"/>
        <dbReference type="ChEBI" id="CHEBI:173225"/>
        <dbReference type="EC" id="3.5.1.108"/>
    </reaction>
</comment>
<comment type="pathway">
    <text evidence="3 12">Glycolipid biosynthesis; lipid IV(A) biosynthesis; lipid IV(A) from (3R)-3-hydroxytetradecanoyl-[acyl-carrier-protein] and UDP-N-acetyl-alpha-D-glucosamine: step 2/6.</text>
</comment>
<dbReference type="EMBL" id="FMUX01000017">
    <property type="protein sequence ID" value="SCY70306.1"/>
    <property type="molecule type" value="Genomic_DNA"/>
</dbReference>
<evidence type="ECO:0000256" key="2">
    <source>
        <dbReference type="ARBA" id="ARBA00002923"/>
    </source>
</evidence>
<dbReference type="UniPathway" id="UPA00359">
    <property type="reaction ID" value="UER00478"/>
</dbReference>
<evidence type="ECO:0000256" key="3">
    <source>
        <dbReference type="ARBA" id="ARBA00005002"/>
    </source>
</evidence>
<dbReference type="PANTHER" id="PTHR33694">
    <property type="entry name" value="UDP-3-O-ACYL-N-ACETYLGLUCOSAMINE DEACETYLASE 1, MITOCHONDRIAL-RELATED"/>
    <property type="match status" value="1"/>
</dbReference>
<dbReference type="Gene3D" id="3.30.1700.10">
    <property type="entry name" value="lpxc deacetylase, domain 2"/>
    <property type="match status" value="1"/>
</dbReference>
<evidence type="ECO:0000313" key="14">
    <source>
        <dbReference type="Proteomes" id="UP000198870"/>
    </source>
</evidence>
<evidence type="ECO:0000256" key="8">
    <source>
        <dbReference type="ARBA" id="ARBA00022801"/>
    </source>
</evidence>
<keyword evidence="8 12" id="KW-0378">Hydrolase</keyword>
<accession>A0A1G5I2K7</accession>
<evidence type="ECO:0000256" key="4">
    <source>
        <dbReference type="ARBA" id="ARBA00012745"/>
    </source>
</evidence>
<keyword evidence="5 12" id="KW-0444">Lipid biosynthesis</keyword>
<reference evidence="13 14" key="1">
    <citation type="submission" date="2016-10" db="EMBL/GenBank/DDBJ databases">
        <authorList>
            <person name="de Groot N.N."/>
        </authorList>
    </citation>
    <scope>NUCLEOTIDE SEQUENCE [LARGE SCALE GENOMIC DNA]</scope>
    <source>
        <strain evidence="13 14">AA1</strain>
    </source>
</reference>
<evidence type="ECO:0000256" key="10">
    <source>
        <dbReference type="ARBA" id="ARBA00023098"/>
    </source>
</evidence>
<organism evidence="13 14">
    <name type="scientific">Desulfoluna spongiiphila</name>
    <dbReference type="NCBI Taxonomy" id="419481"/>
    <lineage>
        <taxon>Bacteria</taxon>
        <taxon>Pseudomonadati</taxon>
        <taxon>Thermodesulfobacteriota</taxon>
        <taxon>Desulfobacteria</taxon>
        <taxon>Desulfobacterales</taxon>
        <taxon>Desulfolunaceae</taxon>
        <taxon>Desulfoluna</taxon>
    </lineage>
</organism>
<dbReference type="GO" id="GO:0046872">
    <property type="term" value="F:metal ion binding"/>
    <property type="evidence" value="ECO:0007669"/>
    <property type="project" value="UniProtKB-KW"/>
</dbReference>
<comment type="cofactor">
    <cofactor evidence="1 12">
        <name>Zn(2+)</name>
        <dbReference type="ChEBI" id="CHEBI:29105"/>
    </cofactor>
</comment>
<dbReference type="GO" id="GO:0103117">
    <property type="term" value="F:UDP-3-O-acyl-N-acetylglucosamine deacetylase activity"/>
    <property type="evidence" value="ECO:0007669"/>
    <property type="project" value="UniProtKB-UniRule"/>
</dbReference>
<keyword evidence="9 12" id="KW-0862">Zinc</keyword>
<feature type="active site" description="Proton donor" evidence="12">
    <location>
        <position position="304"/>
    </location>
</feature>
<keyword evidence="7 12" id="KW-0479">Metal-binding</keyword>
<feature type="binding site" evidence="12">
    <location>
        <position position="281"/>
    </location>
    <ligand>
        <name>Zn(2+)</name>
        <dbReference type="ChEBI" id="CHEBI:29105"/>
    </ligand>
</feature>
<evidence type="ECO:0000256" key="11">
    <source>
        <dbReference type="ARBA" id="ARBA00024535"/>
    </source>
</evidence>
<name>A0A1G5I2K7_9BACT</name>
<dbReference type="GO" id="GO:0016020">
    <property type="term" value="C:membrane"/>
    <property type="evidence" value="ECO:0007669"/>
    <property type="project" value="GOC"/>
</dbReference>
<dbReference type="STRING" id="419481.SAMN05216233_11753"/>
<feature type="binding site" evidence="12">
    <location>
        <position position="277"/>
    </location>
    <ligand>
        <name>Zn(2+)</name>
        <dbReference type="ChEBI" id="CHEBI:29105"/>
    </ligand>
</feature>
<comment type="function">
    <text evidence="2 12">Catalyzes the hydrolysis of UDP-3-O-myristoyl-N-acetylglucosamine to form UDP-3-O-myristoylglucosamine and acetate, the committed step in lipid A biosynthesis.</text>
</comment>
<protein>
    <recommendedName>
        <fullName evidence="4 12">UDP-3-O-acyl-N-acetylglucosamine deacetylase</fullName>
        <shortName evidence="12">UDP-3-O-acyl-GlcNAc deacetylase</shortName>
        <ecNumber evidence="4 12">3.5.1.108</ecNumber>
    </recommendedName>
    <alternativeName>
        <fullName evidence="12">UDP-3-O-[R-3-hydroxymyristoyl]-N-acetylglucosamine deacetylase</fullName>
    </alternativeName>
</protein>
<dbReference type="Proteomes" id="UP000198870">
    <property type="component" value="Unassembled WGS sequence"/>
</dbReference>
<evidence type="ECO:0000256" key="1">
    <source>
        <dbReference type="ARBA" id="ARBA00001947"/>
    </source>
</evidence>
<dbReference type="EC" id="3.5.1.108" evidence="4 12"/>
<dbReference type="PANTHER" id="PTHR33694:SF1">
    <property type="entry name" value="UDP-3-O-ACYL-N-ACETYLGLUCOSAMINE DEACETYLASE 1, MITOCHONDRIAL-RELATED"/>
    <property type="match status" value="1"/>
</dbReference>
<dbReference type="AlphaFoldDB" id="A0A1G5I2K7"/>
<sequence length="331" mass="36092">MHKRYGYVGKDSQGIKKRSDTIKTTIPGGPYGLPADDTVMTIYMNQRTLAKPFSCSGTGVHSGVQVNLTVHPAPANHGIRFQRSDLPDSPTIRALFRNVVDTSLATVIGQEGAIVSTIEHLMATFAGLAIDNALVTIDGYEMPIMDGSARVFAQGITETGIVELDKPRSVLAITKKIELCDGDKRVTAVPSDHFAITCGIAFNHPMINEQSVTLDSRDNTFLTEISPARTFGFYRDIKMLKLYGLGRGAELDTGIALTDDGIMNEGGLRFPDEFARHKLLDCLGDFSLLGMPILAEITTSKSGHAFNHAFLETLFEHKDSWETRTVEADAL</sequence>
<proteinExistence type="inferred from homology"/>
<evidence type="ECO:0000256" key="9">
    <source>
        <dbReference type="ARBA" id="ARBA00022833"/>
    </source>
</evidence>
<dbReference type="InterPro" id="IPR020568">
    <property type="entry name" value="Ribosomal_Su5_D2-typ_SF"/>
</dbReference>
<dbReference type="NCBIfam" id="TIGR00325">
    <property type="entry name" value="lpxC"/>
    <property type="match status" value="1"/>
</dbReference>
<evidence type="ECO:0000256" key="12">
    <source>
        <dbReference type="HAMAP-Rule" id="MF_00388"/>
    </source>
</evidence>
<dbReference type="Pfam" id="PF03331">
    <property type="entry name" value="LpxC"/>
    <property type="match status" value="1"/>
</dbReference>
<gene>
    <name evidence="12" type="primary">lpxC</name>
    <name evidence="13" type="ORF">SAMN05216233_11753</name>
</gene>